<evidence type="ECO:0000256" key="4">
    <source>
        <dbReference type="ARBA" id="ARBA00022840"/>
    </source>
</evidence>
<keyword evidence="3" id="KW-0347">Helicase</keyword>
<keyword evidence="4" id="KW-0067">ATP-binding</keyword>
<dbReference type="Proteomes" id="UP000004691">
    <property type="component" value="Unassembled WGS sequence"/>
</dbReference>
<keyword evidence="1" id="KW-0547">Nucleotide-binding</keyword>
<dbReference type="InterPro" id="IPR027417">
    <property type="entry name" value="P-loop_NTPase"/>
</dbReference>
<organism evidence="7 8">
    <name type="scientific">Saccharomonospora xinjiangensis XJ-54</name>
    <dbReference type="NCBI Taxonomy" id="882086"/>
    <lineage>
        <taxon>Bacteria</taxon>
        <taxon>Bacillati</taxon>
        <taxon>Actinomycetota</taxon>
        <taxon>Actinomycetes</taxon>
        <taxon>Pseudonocardiales</taxon>
        <taxon>Pseudonocardiaceae</taxon>
        <taxon>Saccharomonospora</taxon>
    </lineage>
</organism>
<gene>
    <name evidence="7" type="ORF">SacxiDRAFT_0084</name>
</gene>
<dbReference type="EMBL" id="JH636049">
    <property type="protein sequence ID" value="EID52369.1"/>
    <property type="molecule type" value="Genomic_DNA"/>
</dbReference>
<evidence type="ECO:0000259" key="6">
    <source>
        <dbReference type="Pfam" id="PF13087"/>
    </source>
</evidence>
<evidence type="ECO:0000313" key="8">
    <source>
        <dbReference type="Proteomes" id="UP000004691"/>
    </source>
</evidence>
<dbReference type="eggNOG" id="COG1112">
    <property type="taxonomic scope" value="Bacteria"/>
</dbReference>
<dbReference type="InterPro" id="IPR050534">
    <property type="entry name" value="Coronavir_polyprotein_1ab"/>
</dbReference>
<dbReference type="AlphaFoldDB" id="I0UWW6"/>
<evidence type="ECO:0000256" key="5">
    <source>
        <dbReference type="SAM" id="Coils"/>
    </source>
</evidence>
<evidence type="ECO:0000256" key="1">
    <source>
        <dbReference type="ARBA" id="ARBA00022741"/>
    </source>
</evidence>
<evidence type="ECO:0000256" key="3">
    <source>
        <dbReference type="ARBA" id="ARBA00022806"/>
    </source>
</evidence>
<dbReference type="eggNOG" id="COG1703">
    <property type="taxonomic scope" value="Bacteria"/>
</dbReference>
<dbReference type="RefSeq" id="WP_006236464.1">
    <property type="nucleotide sequence ID" value="NZ_JH636049.1"/>
</dbReference>
<dbReference type="GO" id="GO:0016787">
    <property type="term" value="F:hydrolase activity"/>
    <property type="evidence" value="ECO:0007669"/>
    <property type="project" value="UniProtKB-KW"/>
</dbReference>
<evidence type="ECO:0000256" key="2">
    <source>
        <dbReference type="ARBA" id="ARBA00022801"/>
    </source>
</evidence>
<name>I0UWW6_9PSEU</name>
<dbReference type="InterPro" id="IPR041679">
    <property type="entry name" value="DNA2/NAM7-like_C"/>
</dbReference>
<proteinExistence type="predicted"/>
<accession>I0UWW6</accession>
<dbReference type="Gene3D" id="3.40.50.300">
    <property type="entry name" value="P-loop containing nucleotide triphosphate hydrolases"/>
    <property type="match status" value="2"/>
</dbReference>
<dbReference type="PANTHER" id="PTHR43788">
    <property type="entry name" value="DNA2/NAM7 HELICASE FAMILY MEMBER"/>
    <property type="match status" value="1"/>
</dbReference>
<dbReference type="STRING" id="882086.SacxiDRAFT_0084"/>
<dbReference type="PANTHER" id="PTHR43788:SF8">
    <property type="entry name" value="DNA-BINDING PROTEIN SMUBP-2"/>
    <property type="match status" value="1"/>
</dbReference>
<keyword evidence="2" id="KW-0378">Hydrolase</keyword>
<protein>
    <recommendedName>
        <fullName evidence="6">DNA2/NAM7 helicase-like C-terminal domain-containing protein</fullName>
    </recommendedName>
</protein>
<dbReference type="GO" id="GO:0005524">
    <property type="term" value="F:ATP binding"/>
    <property type="evidence" value="ECO:0007669"/>
    <property type="project" value="UniProtKB-KW"/>
</dbReference>
<keyword evidence="8" id="KW-1185">Reference proteome</keyword>
<dbReference type="SUPFAM" id="SSF52540">
    <property type="entry name" value="P-loop containing nucleoside triphosphate hydrolases"/>
    <property type="match status" value="1"/>
</dbReference>
<dbReference type="Pfam" id="PF13087">
    <property type="entry name" value="AAA_12"/>
    <property type="match status" value="1"/>
</dbReference>
<feature type="coiled-coil region" evidence="5">
    <location>
        <begin position="651"/>
        <end position="692"/>
    </location>
</feature>
<keyword evidence="5" id="KW-0175">Coiled coil</keyword>
<reference evidence="7 8" key="1">
    <citation type="submission" date="2012-01" db="EMBL/GenBank/DDBJ databases">
        <title>Improved High-Quality Draft sequence of Saccharomonospora xinjiangensis XJ-54.</title>
        <authorList>
            <consortium name="US DOE Joint Genome Institute"/>
            <person name="Lucas S."/>
            <person name="Han J."/>
            <person name="Lapidus A."/>
            <person name="Cheng J.-F."/>
            <person name="Goodwin L."/>
            <person name="Pitluck S."/>
            <person name="Peters L."/>
            <person name="Mikhailova N."/>
            <person name="Teshima H."/>
            <person name="Detter J.C."/>
            <person name="Han C."/>
            <person name="Tapia R."/>
            <person name="Land M."/>
            <person name="Hauser L."/>
            <person name="Kyrpides N."/>
            <person name="Ivanova N."/>
            <person name="Pagani I."/>
            <person name="Brambilla E.-M."/>
            <person name="Klenk H.-P."/>
            <person name="Woyke T."/>
        </authorList>
    </citation>
    <scope>NUCLEOTIDE SEQUENCE [LARGE SCALE GENOMIC DNA]</scope>
    <source>
        <strain evidence="7 8">XJ-54</strain>
    </source>
</reference>
<sequence>MFSPQKVEEVNREQLVFAVRPGQPLPWEPGHELASRSLKPGKAWRHVVYLGIYRLDEAFEILSRVFGPDPESYDERPAGESAIAAFIVGEDGRALLGSEVLSSCAWAAGQVLREKPAADWVAKFENASSNFGAAWREVVAGDLFARHDEGLPPQPRVLGSDDLAECLATAVAVTGAGHELSCAEIRISSQIVDRQTAKDAGGHDFLNSLIMSDLGLVAEQVAQGNAGPALREYLRPDTDIRISERIDVRERFADVLATTAPDNVAAGRWPNQPEHALTLNQQVAVSTALTMAGPGIMGVNGPPGTGKTTMLRDLIAGIVVERAQRLARISQPKRAFTHQKLRWKTGQFNRVVSVWQPELTGFEIVVASSNNGAVQNVTDEIPAANAIGRCWKEEAAALDYFSDIASALLAPQPERQRSPSPVVAAAGWAAVAARLGNKSNRNRFVKTFWYHTPDRRDDADSWFGMLSTLKRYEQSSPARSWKEAVEDFRTADARVETLRAARSAVYERVQRRAQLIQELKILSSAVSNAAEHIKVAYQRRDLALSVERERQDEANRIARARQAEDEEATRRRRDDAERLASARTAELERLRKGRWAGAQRAVRSAEAEVSRRRQLRATHQETRPGLWKRLGMFSPSVKRWARHDSWLEGEIHAAQHELTTAMAELDSAQRELDAVERDVDATRRELHEATQILNAGVPVPHIVHKPLLAAQRDRDQAELDLIAAVRHHAEAEAALHTEQQRLADLDEELARATVVLGKHCPDTDWWQDRQRRETAALWTDPEWNTARSELFLAALTLHKSFLHHAATEMRRNLHAAMDIISGSAPHDIPEEAALAAWQSFFFVVPVVSTTFASYARLFAHLGREALGWLLIDEAGQATPQNAVGALWRTKRVVAVGDPLQLEPVTTLPFRAEQAIRKECGADEQWSPSRTSVQRIADRLTVLGTWLPSDDGETWVGVPLTVHRRCDQPMFDIVNSIAYDGLMIHSTGHTAGEKFTATYPTLPESKWIDVVSENARNHWVPDEGRQLDRILRVLHDLDFDMSEVMVIAPFRDVARQLSGRTKRYPGLVAGTIHTAQGKQADIVVVVLGSDPARPGARRWAASKPNLLNVAVSRAKRRLYVIGDRNAWSSQRHFETLAARLPHTTPIDR</sequence>
<dbReference type="HOGENOM" id="CLU_004155_0_0_11"/>
<evidence type="ECO:0000313" key="7">
    <source>
        <dbReference type="EMBL" id="EID52369.1"/>
    </source>
</evidence>
<feature type="coiled-coil region" evidence="5">
    <location>
        <begin position="728"/>
        <end position="755"/>
    </location>
</feature>
<feature type="domain" description="DNA2/NAM7 helicase-like C-terminal" evidence="6">
    <location>
        <begin position="959"/>
        <end position="1123"/>
    </location>
</feature>
<dbReference type="GO" id="GO:0043139">
    <property type="term" value="F:5'-3' DNA helicase activity"/>
    <property type="evidence" value="ECO:0007669"/>
    <property type="project" value="TreeGrafter"/>
</dbReference>